<proteinExistence type="inferred from homology"/>
<feature type="binding site" evidence="6">
    <location>
        <position position="201"/>
    </location>
    <ligand>
        <name>Mg(2+)</name>
        <dbReference type="ChEBI" id="CHEBI:18420"/>
    </ligand>
</feature>
<feature type="active site" description="Proton acceptor; specific for (R)-substrate epimerization" evidence="5">
    <location>
        <position position="149"/>
    </location>
</feature>
<dbReference type="PANTHER" id="PTHR48073">
    <property type="entry name" value="O-SUCCINYLBENZOATE SYNTHASE-RELATED"/>
    <property type="match status" value="1"/>
</dbReference>
<evidence type="ECO:0000256" key="3">
    <source>
        <dbReference type="ARBA" id="ARBA00022842"/>
    </source>
</evidence>
<feature type="binding site" evidence="6">
    <location>
        <position position="175"/>
    </location>
    <ligand>
        <name>Mg(2+)</name>
        <dbReference type="ChEBI" id="CHEBI:18420"/>
    </ligand>
</feature>
<dbReference type="OrthoDB" id="9782675at2"/>
<dbReference type="CDD" id="cd03319">
    <property type="entry name" value="L-Ala-DL-Glu_epimerase"/>
    <property type="match status" value="1"/>
</dbReference>
<evidence type="ECO:0000256" key="7">
    <source>
        <dbReference type="RuleBase" id="RU366006"/>
    </source>
</evidence>
<dbReference type="PANTHER" id="PTHR48073:SF2">
    <property type="entry name" value="O-SUCCINYLBENZOATE SYNTHASE"/>
    <property type="match status" value="1"/>
</dbReference>
<dbReference type="SMART" id="SM00922">
    <property type="entry name" value="MR_MLE"/>
    <property type="match status" value="1"/>
</dbReference>
<evidence type="ECO:0000313" key="10">
    <source>
        <dbReference type="Proteomes" id="UP000284006"/>
    </source>
</evidence>
<dbReference type="RefSeq" id="WP_119811416.1">
    <property type="nucleotide sequence ID" value="NZ_QYUP01000119.1"/>
</dbReference>
<sequence>MLHIEGSIASLRLKQPFSIAGYRFEQQEVLRVTARDGACHATGEATGVYYLGDTAQSMQRDLAAIDSACWRGIDRLTLQRMLPAGGLRNALDCALWQLEANRRQLPLHVLAKLPRTHALLTTMTVGVASPEDMALAASCYVGARAIKLKLDGSALDGERIRTVRRRCPQVRLLVDANQGWDMAHLESLLPAMLDCRVELIEQPLPVGADDDLRGYRCPIPVAADESFQQLSDLEEMTDKYQLVNIKLDKCGGLTEALQIAREAPRHGLGVMVGSMVGTSIAMAPAFVAGQGAWIVDLDAPLFLIGDAQPAAQYGNGEIDFPVLWKQRWPEATSGSA</sequence>
<organism evidence="9 10">
    <name type="scientific">Massilia cavernae</name>
    <dbReference type="NCBI Taxonomy" id="2320864"/>
    <lineage>
        <taxon>Bacteria</taxon>
        <taxon>Pseudomonadati</taxon>
        <taxon>Pseudomonadota</taxon>
        <taxon>Betaproteobacteria</taxon>
        <taxon>Burkholderiales</taxon>
        <taxon>Oxalobacteraceae</taxon>
        <taxon>Telluria group</taxon>
        <taxon>Massilia</taxon>
    </lineage>
</organism>
<dbReference type="GO" id="GO:0016855">
    <property type="term" value="F:racemase and epimerase activity, acting on amino acids and derivatives"/>
    <property type="evidence" value="ECO:0007669"/>
    <property type="project" value="UniProtKB-UniRule"/>
</dbReference>
<accession>A0A418XRZ8</accession>
<dbReference type="InterPro" id="IPR034603">
    <property type="entry name" value="Dipeptide_epimerase"/>
</dbReference>
<dbReference type="InterPro" id="IPR036849">
    <property type="entry name" value="Enolase-like_C_sf"/>
</dbReference>
<reference evidence="9 10" key="1">
    <citation type="submission" date="2018-09" db="EMBL/GenBank/DDBJ databases">
        <authorList>
            <person name="Zhu H."/>
        </authorList>
    </citation>
    <scope>NUCLEOTIDE SEQUENCE [LARGE SCALE GENOMIC DNA]</scope>
    <source>
        <strain evidence="9 10">K1S02-61</strain>
    </source>
</reference>
<gene>
    <name evidence="9" type="ORF">D3872_14315</name>
</gene>
<evidence type="ECO:0000259" key="8">
    <source>
        <dbReference type="SMART" id="SM00922"/>
    </source>
</evidence>
<dbReference type="SUPFAM" id="SSF54826">
    <property type="entry name" value="Enolase N-terminal domain-like"/>
    <property type="match status" value="1"/>
</dbReference>
<dbReference type="Gene3D" id="3.30.390.10">
    <property type="entry name" value="Enolase-like, N-terminal domain"/>
    <property type="match status" value="1"/>
</dbReference>
<evidence type="ECO:0000256" key="2">
    <source>
        <dbReference type="ARBA" id="ARBA00022723"/>
    </source>
</evidence>
<feature type="domain" description="Mandelate racemase/muconate lactonizing enzyme C-terminal" evidence="8">
    <location>
        <begin position="130"/>
        <end position="222"/>
    </location>
</feature>
<dbReference type="InterPro" id="IPR029017">
    <property type="entry name" value="Enolase-like_N"/>
</dbReference>
<feature type="binding site" evidence="6">
    <location>
        <position position="224"/>
    </location>
    <ligand>
        <name>Mg(2+)</name>
        <dbReference type="ChEBI" id="CHEBI:18420"/>
    </ligand>
</feature>
<dbReference type="InterPro" id="IPR013342">
    <property type="entry name" value="Mandelate_racemase_C"/>
</dbReference>
<keyword evidence="2 6" id="KW-0479">Metal-binding</keyword>
<dbReference type="GO" id="GO:0046872">
    <property type="term" value="F:metal ion binding"/>
    <property type="evidence" value="ECO:0007669"/>
    <property type="project" value="UniProtKB-KW"/>
</dbReference>
<comment type="similarity">
    <text evidence="1 7">Belongs to the mandelate racemase/muconate lactonizing enzyme family.</text>
</comment>
<dbReference type="InterPro" id="IPR018110">
    <property type="entry name" value="Mandel_Rmase/mucon_lact_enz_CS"/>
</dbReference>
<evidence type="ECO:0000256" key="5">
    <source>
        <dbReference type="PIRSR" id="PIRSR634603-1"/>
    </source>
</evidence>
<comment type="cofactor">
    <cofactor evidence="6 7">
        <name>Mg(2+)</name>
        <dbReference type="ChEBI" id="CHEBI:18420"/>
    </cofactor>
    <text evidence="6 7">Binds 1 Mg(2+) ion per subunit.</text>
</comment>
<keyword evidence="4 7" id="KW-0413">Isomerase</keyword>
<protein>
    <recommendedName>
        <fullName evidence="7">Dipeptide epimerase</fullName>
        <ecNumber evidence="7">5.1.1.-</ecNumber>
    </recommendedName>
</protein>
<dbReference type="InterPro" id="IPR029065">
    <property type="entry name" value="Enolase_C-like"/>
</dbReference>
<dbReference type="Proteomes" id="UP000284006">
    <property type="component" value="Unassembled WGS sequence"/>
</dbReference>
<keyword evidence="10" id="KW-1185">Reference proteome</keyword>
<dbReference type="PROSITE" id="PS00909">
    <property type="entry name" value="MR_MLE_2"/>
    <property type="match status" value="1"/>
</dbReference>
<evidence type="ECO:0000256" key="4">
    <source>
        <dbReference type="ARBA" id="ARBA00023235"/>
    </source>
</evidence>
<comment type="caution">
    <text evidence="9">The sequence shown here is derived from an EMBL/GenBank/DDBJ whole genome shotgun (WGS) entry which is preliminary data.</text>
</comment>
<dbReference type="Gene3D" id="3.20.20.120">
    <property type="entry name" value="Enolase-like C-terminal domain"/>
    <property type="match status" value="1"/>
</dbReference>
<dbReference type="Pfam" id="PF13378">
    <property type="entry name" value="MR_MLE_C"/>
    <property type="match status" value="1"/>
</dbReference>
<dbReference type="SUPFAM" id="SSF51604">
    <property type="entry name" value="Enolase C-terminal domain-like"/>
    <property type="match status" value="1"/>
</dbReference>
<feature type="active site" description="Proton acceptor; specific for (S)-substrate epimerization" evidence="5">
    <location>
        <position position="246"/>
    </location>
</feature>
<dbReference type="EMBL" id="QYUP01000119">
    <property type="protein sequence ID" value="RJG15292.1"/>
    <property type="molecule type" value="Genomic_DNA"/>
</dbReference>
<dbReference type="GO" id="GO:0009063">
    <property type="term" value="P:amino acid catabolic process"/>
    <property type="evidence" value="ECO:0007669"/>
    <property type="project" value="InterPro"/>
</dbReference>
<evidence type="ECO:0000256" key="1">
    <source>
        <dbReference type="ARBA" id="ARBA00008031"/>
    </source>
</evidence>
<dbReference type="EC" id="5.1.1.-" evidence="7"/>
<keyword evidence="3 6" id="KW-0460">Magnesium</keyword>
<name>A0A418XRZ8_9BURK</name>
<evidence type="ECO:0000313" key="9">
    <source>
        <dbReference type="EMBL" id="RJG15292.1"/>
    </source>
</evidence>
<dbReference type="AlphaFoldDB" id="A0A418XRZ8"/>
<evidence type="ECO:0000256" key="6">
    <source>
        <dbReference type="PIRSR" id="PIRSR634603-3"/>
    </source>
</evidence>